<keyword evidence="5" id="KW-0067">ATP-binding</keyword>
<reference evidence="7 8" key="1">
    <citation type="submission" date="2024-01" db="EMBL/GenBank/DDBJ databases">
        <title>A draft genome for the cacao thread blight pathogen Marasmiellus scandens.</title>
        <authorList>
            <person name="Baruah I.K."/>
            <person name="Leung J."/>
            <person name="Bukari Y."/>
            <person name="Amoako-Attah I."/>
            <person name="Meinhardt L.W."/>
            <person name="Bailey B.A."/>
            <person name="Cohen S.P."/>
        </authorList>
    </citation>
    <scope>NUCLEOTIDE SEQUENCE [LARGE SCALE GENOMIC DNA]</scope>
    <source>
        <strain evidence="7 8">GH-19</strain>
    </source>
</reference>
<dbReference type="Gene3D" id="1.10.510.10">
    <property type="entry name" value="Transferase(Phosphotransferase) domain 1"/>
    <property type="match status" value="1"/>
</dbReference>
<dbReference type="SMART" id="SM00220">
    <property type="entry name" value="S_TKc"/>
    <property type="match status" value="1"/>
</dbReference>
<dbReference type="Proteomes" id="UP001498398">
    <property type="component" value="Unassembled WGS sequence"/>
</dbReference>
<keyword evidence="3" id="KW-0547">Nucleotide-binding</keyword>
<name>A0ABR1K514_9AGAR</name>
<dbReference type="EMBL" id="JBANRG010000001">
    <property type="protein sequence ID" value="KAK7472514.1"/>
    <property type="molecule type" value="Genomic_DNA"/>
</dbReference>
<dbReference type="PROSITE" id="PS50011">
    <property type="entry name" value="PROTEIN_KINASE_DOM"/>
    <property type="match status" value="1"/>
</dbReference>
<organism evidence="7 8">
    <name type="scientific">Marasmiellus scandens</name>
    <dbReference type="NCBI Taxonomy" id="2682957"/>
    <lineage>
        <taxon>Eukaryota</taxon>
        <taxon>Fungi</taxon>
        <taxon>Dikarya</taxon>
        <taxon>Basidiomycota</taxon>
        <taxon>Agaricomycotina</taxon>
        <taxon>Agaricomycetes</taxon>
        <taxon>Agaricomycetidae</taxon>
        <taxon>Agaricales</taxon>
        <taxon>Marasmiineae</taxon>
        <taxon>Omphalotaceae</taxon>
        <taxon>Marasmiellus</taxon>
    </lineage>
</organism>
<evidence type="ECO:0000259" key="6">
    <source>
        <dbReference type="PROSITE" id="PS50011"/>
    </source>
</evidence>
<dbReference type="Gene3D" id="3.30.200.20">
    <property type="entry name" value="Phosphorylase Kinase, domain 1"/>
    <property type="match status" value="1"/>
</dbReference>
<feature type="domain" description="Protein kinase" evidence="6">
    <location>
        <begin position="17"/>
        <end position="294"/>
    </location>
</feature>
<evidence type="ECO:0000256" key="4">
    <source>
        <dbReference type="ARBA" id="ARBA00022777"/>
    </source>
</evidence>
<dbReference type="InterPro" id="IPR011009">
    <property type="entry name" value="Kinase-like_dom_sf"/>
</dbReference>
<dbReference type="PANTHER" id="PTHR24351">
    <property type="entry name" value="RIBOSOMAL PROTEIN S6 KINASE"/>
    <property type="match status" value="1"/>
</dbReference>
<dbReference type="InterPro" id="IPR000719">
    <property type="entry name" value="Prot_kinase_dom"/>
</dbReference>
<keyword evidence="1" id="KW-0723">Serine/threonine-protein kinase</keyword>
<proteinExistence type="predicted"/>
<keyword evidence="2" id="KW-0808">Transferase</keyword>
<gene>
    <name evidence="7" type="ORF">VKT23_000629</name>
</gene>
<evidence type="ECO:0000256" key="3">
    <source>
        <dbReference type="ARBA" id="ARBA00022741"/>
    </source>
</evidence>
<evidence type="ECO:0000256" key="5">
    <source>
        <dbReference type="ARBA" id="ARBA00022840"/>
    </source>
</evidence>
<dbReference type="SUPFAM" id="SSF56112">
    <property type="entry name" value="Protein kinase-like (PK-like)"/>
    <property type="match status" value="1"/>
</dbReference>
<protein>
    <recommendedName>
        <fullName evidence="6">Protein kinase domain-containing protein</fullName>
    </recommendedName>
</protein>
<sequence>MTDTNATQRLSMCLSELVLLKLLSTGKGSKVFLARDLAADRHLALKVIPKKQRSYASINGALREQTILLQLTQQSDPFFLPIIASWHDSANFYLATHYFPGGDMAVELMRCRTFDEDRARIYMAQLIIALERLHSRKIIHRDLKPSNILFDASGHLVLADFGVARCFDDYCLTRAETNDSGCFIQPFPEQYTTTRECGTLLFMSPEQHRGDAYSFEVDYWATGVILYRMLLGTMPFGNDATQKCDISKSVLEDELSFDDLPAISVSAKHLLRSLLAKNPSERIPGAEIKSHPFFLGIDWQAVETRCIESPWTPYIAPIPVNSRTTITVEHGAPYPPWADPHPKFTWYSSFSSQKLPEKMSEKKSRSCCGLSFFSRLFRSRFSDSGCESSPPSRTVFELQLSDRAQLSTSSVHAFSPDQTLCASPSPLSPKYHEKLGSMV</sequence>
<keyword evidence="8" id="KW-1185">Reference proteome</keyword>
<evidence type="ECO:0000313" key="8">
    <source>
        <dbReference type="Proteomes" id="UP001498398"/>
    </source>
</evidence>
<comment type="caution">
    <text evidence="7">The sequence shown here is derived from an EMBL/GenBank/DDBJ whole genome shotgun (WGS) entry which is preliminary data.</text>
</comment>
<evidence type="ECO:0000256" key="1">
    <source>
        <dbReference type="ARBA" id="ARBA00022527"/>
    </source>
</evidence>
<keyword evidence="4" id="KW-0418">Kinase</keyword>
<dbReference type="InterPro" id="IPR008271">
    <property type="entry name" value="Ser/Thr_kinase_AS"/>
</dbReference>
<evidence type="ECO:0000256" key="2">
    <source>
        <dbReference type="ARBA" id="ARBA00022679"/>
    </source>
</evidence>
<dbReference type="PROSITE" id="PS00108">
    <property type="entry name" value="PROTEIN_KINASE_ST"/>
    <property type="match status" value="1"/>
</dbReference>
<evidence type="ECO:0000313" key="7">
    <source>
        <dbReference type="EMBL" id="KAK7472514.1"/>
    </source>
</evidence>
<dbReference type="Pfam" id="PF00069">
    <property type="entry name" value="Pkinase"/>
    <property type="match status" value="1"/>
</dbReference>
<accession>A0ABR1K514</accession>